<feature type="domain" description="Translocation and assembly module TamB C-terminal" evidence="6">
    <location>
        <begin position="934"/>
        <end position="1256"/>
    </location>
</feature>
<keyword evidence="3 5" id="KW-1133">Transmembrane helix</keyword>
<comment type="subcellular location">
    <subcellularLocation>
        <location evidence="1">Membrane</location>
        <topology evidence="1">Single-pass membrane protein</topology>
    </subcellularLocation>
</comment>
<evidence type="ECO:0000259" key="6">
    <source>
        <dbReference type="Pfam" id="PF04357"/>
    </source>
</evidence>
<evidence type="ECO:0000313" key="8">
    <source>
        <dbReference type="Proteomes" id="UP000265903"/>
    </source>
</evidence>
<feature type="transmembrane region" description="Helical" evidence="5">
    <location>
        <begin position="24"/>
        <end position="50"/>
    </location>
</feature>
<evidence type="ECO:0000256" key="1">
    <source>
        <dbReference type="ARBA" id="ARBA00004167"/>
    </source>
</evidence>
<dbReference type="GO" id="GO:0097347">
    <property type="term" value="C:TAM protein secretion complex"/>
    <property type="evidence" value="ECO:0007669"/>
    <property type="project" value="TreeGrafter"/>
</dbReference>
<dbReference type="Pfam" id="PF04357">
    <property type="entry name" value="TamB"/>
    <property type="match status" value="1"/>
</dbReference>
<dbReference type="PANTHER" id="PTHR36985">
    <property type="entry name" value="TRANSLOCATION AND ASSEMBLY MODULE SUBUNIT TAMB"/>
    <property type="match status" value="1"/>
</dbReference>
<dbReference type="RefSeq" id="WP_227537456.1">
    <property type="nucleotide sequence ID" value="NZ_QMDL01000001.1"/>
</dbReference>
<keyword evidence="2 5" id="KW-0812">Transmembrane</keyword>
<evidence type="ECO:0000313" key="7">
    <source>
        <dbReference type="EMBL" id="RMJ05833.1"/>
    </source>
</evidence>
<proteinExistence type="predicted"/>
<keyword evidence="4 5" id="KW-0472">Membrane</keyword>
<comment type="caution">
    <text evidence="7">The sequence shown here is derived from an EMBL/GenBank/DDBJ whole genome shotgun (WGS) entry which is preliminary data.</text>
</comment>
<keyword evidence="8" id="KW-1185">Reference proteome</keyword>
<dbReference type="EMBL" id="QMDL01000001">
    <property type="protein sequence ID" value="RMJ05833.1"/>
    <property type="molecule type" value="Genomic_DNA"/>
</dbReference>
<dbReference type="PANTHER" id="PTHR36985:SF1">
    <property type="entry name" value="TRANSLOCATION AND ASSEMBLY MODULE SUBUNIT TAMB"/>
    <property type="match status" value="1"/>
</dbReference>
<evidence type="ECO:0000256" key="5">
    <source>
        <dbReference type="SAM" id="Phobius"/>
    </source>
</evidence>
<evidence type="ECO:0000256" key="2">
    <source>
        <dbReference type="ARBA" id="ARBA00022692"/>
    </source>
</evidence>
<evidence type="ECO:0000256" key="4">
    <source>
        <dbReference type="ARBA" id="ARBA00023136"/>
    </source>
</evidence>
<dbReference type="InterPro" id="IPR007452">
    <property type="entry name" value="TamB_C"/>
</dbReference>
<dbReference type="Proteomes" id="UP000265903">
    <property type="component" value="Unassembled WGS sequence"/>
</dbReference>
<dbReference type="AlphaFoldDB" id="A0A3M2RKG2"/>
<organism evidence="7 8">
    <name type="scientific">Marinobacter litoralis</name>
    <dbReference type="NCBI Taxonomy" id="187981"/>
    <lineage>
        <taxon>Bacteria</taxon>
        <taxon>Pseudomonadati</taxon>
        <taxon>Pseudomonadota</taxon>
        <taxon>Gammaproteobacteria</taxon>
        <taxon>Pseudomonadales</taxon>
        <taxon>Marinobacteraceae</taxon>
        <taxon>Marinobacter</taxon>
    </lineage>
</organism>
<protein>
    <submittedName>
        <fullName evidence="7">Translocation and assembly module TamB</fullName>
    </submittedName>
</protein>
<sequence>MSDQPETTDNSKHEMAKETPRRRWWFWLLIVLAAIVLLPLILFGLVLVALNTAKGTAWTLEKIPGLKTEAAYGSLLGQWQAERLEWQGYGVGVVVQSPEVDWSPSCLFELTVCLETLKASRIDVTVQPADSEKQASDGISLPDITLPLAVEVKDVALGELTVNDSRIWDRVELKTSGSGASLNIDQASYVLGDLRVNASGWAEMRRDWPLDLNVTVDLPPPSGENWLIDLNLTGSVRELRIDGQSAGYLEAKLQGSTEPLDERLPAQLKITSPAFMAHHTLPPTLLLKDLALSLAGSLANGFQTEARAVVPGTTGDIQVGLGGLVTTEAASDLELSLTGPAVTERQEPGTFNASGNVSWKDGLQANADINLDAFPWFGLLPDVAAPPVVLQTLQGQASYRGGSYQADLEASVKGPQGSADLVASMEGDTDELTVHHLEMTTGAGGLTGQANLGFSGPLSWQAALELNAFNPGYWLPVLEANLNGKVNSQGQLQDSGLPLMSADWDLAGKWQQQPAKAKGKLSSDGSNWTLRDLLVSVAENEVTGSGHYGTGIGADLTVALPKPELIVPGLRGDLSGTLSARGSLEDPQGQIRLNGEQLAWQDDAQIGRLDILASLGAGEVLDANIVARAIKAADQVLDEVNISAQGTRDKHQLSFEAKHPDVSLLMELAGGLGEAFTSWSGAITRGEINVPAPGHLWALDQRTDLSYSKQGVLKLGQHCWRWQDSSVCAEDQQLWPNPAIAYRINQFPALALGPLLPDTFRWKALLNANIEVAMTDAGPDGRVEVDAGEGTFEFLVLDDWEKLGHQQLTLNATLKPELAALSMALKGPELGQFSTKLSVDPLSEDRSVEGTFSLKELDLAFISAFSDIDEVAGQVNGEGRLQGPLLKPAVTGELALTGGRFQDPDLPLPMEDVVLALELLGYNANISGRWQSNDRSEGQLSGTLDWRGEPELNLNVKGERLPVHFEPYASVEVGPDIDIRFRTGELSVSGRVEVPRGRIEVQALPESAVSVSSDEVIVGVEAEEPAIRKMLMDVVVVVGEDEVTLDAFGLTGNLKGTLRIGNDMDTRGALRLVNGRYEAYGQDLNLRRARVVFVGALTEPYLDIEAVREVDTVVAGIRLSGPISEPETEVFSEPSMPQSDALSYVILGRPPQGRGDEGQMSAAAISLGLTQTNELTQSIGDELGIKNLMLEAEGSGETASVVASGYITDELSIRYGVGIFEPITTVALRYDLGRYFYLEAASGLAASLDIFYTRDF</sequence>
<accession>A0A3M2RKG2</accession>
<gene>
    <name evidence="7" type="primary">tamB</name>
    <name evidence="7" type="ORF">DOQ08_00509</name>
</gene>
<name>A0A3M2RKG2_9GAMM</name>
<evidence type="ECO:0000256" key="3">
    <source>
        <dbReference type="ARBA" id="ARBA00022989"/>
    </source>
</evidence>
<reference evidence="7 8" key="1">
    <citation type="submission" date="2018-08" db="EMBL/GenBank/DDBJ databases">
        <title>Whole Genome Sequence of the Moderate Halophilic Marine Bacterium Marinobacter litoralis Sw-45.</title>
        <authorList>
            <person name="Musa H."/>
        </authorList>
    </citation>
    <scope>NUCLEOTIDE SEQUENCE [LARGE SCALE GENOMIC DNA]</scope>
    <source>
        <strain evidence="7 8">Sw-45</strain>
    </source>
</reference>
<dbReference type="GO" id="GO:0009306">
    <property type="term" value="P:protein secretion"/>
    <property type="evidence" value="ECO:0007669"/>
    <property type="project" value="InterPro"/>
</dbReference>
<dbReference type="GO" id="GO:0005886">
    <property type="term" value="C:plasma membrane"/>
    <property type="evidence" value="ECO:0007669"/>
    <property type="project" value="InterPro"/>
</dbReference>